<keyword evidence="2" id="KW-1185">Reference proteome</keyword>
<comment type="caution">
    <text evidence="1">The sequence shown here is derived from an EMBL/GenBank/DDBJ whole genome shotgun (WGS) entry which is preliminary data.</text>
</comment>
<proteinExistence type="predicted"/>
<gene>
    <name evidence="1" type="ORF">CEXT_305171</name>
</gene>
<evidence type="ECO:0000313" key="1">
    <source>
        <dbReference type="EMBL" id="GIY92370.1"/>
    </source>
</evidence>
<sequence>MLHLRLFLRCDTKTFPTNLMSPPYLPYPLPPLGKGAKYFNVISFFTSSPLCLCHRKDEESVLVKSLDCYCSLTRALSGSGLVSSLQRHPLHPQGTFSPLLDLPWIFRPHLRPPPYTPY</sequence>
<evidence type="ECO:0000313" key="2">
    <source>
        <dbReference type="Proteomes" id="UP001054945"/>
    </source>
</evidence>
<dbReference type="AlphaFoldDB" id="A0AAV4XED6"/>
<protein>
    <submittedName>
        <fullName evidence="1">Uncharacterized protein</fullName>
    </submittedName>
</protein>
<dbReference type="EMBL" id="BPLR01017529">
    <property type="protein sequence ID" value="GIY92370.1"/>
    <property type="molecule type" value="Genomic_DNA"/>
</dbReference>
<name>A0AAV4XED6_CAEEX</name>
<accession>A0AAV4XED6</accession>
<reference evidence="1 2" key="1">
    <citation type="submission" date="2021-06" db="EMBL/GenBank/DDBJ databases">
        <title>Caerostris extrusa draft genome.</title>
        <authorList>
            <person name="Kono N."/>
            <person name="Arakawa K."/>
        </authorList>
    </citation>
    <scope>NUCLEOTIDE SEQUENCE [LARGE SCALE GENOMIC DNA]</scope>
</reference>
<organism evidence="1 2">
    <name type="scientific">Caerostris extrusa</name>
    <name type="common">Bark spider</name>
    <name type="synonym">Caerostris bankana</name>
    <dbReference type="NCBI Taxonomy" id="172846"/>
    <lineage>
        <taxon>Eukaryota</taxon>
        <taxon>Metazoa</taxon>
        <taxon>Ecdysozoa</taxon>
        <taxon>Arthropoda</taxon>
        <taxon>Chelicerata</taxon>
        <taxon>Arachnida</taxon>
        <taxon>Araneae</taxon>
        <taxon>Araneomorphae</taxon>
        <taxon>Entelegynae</taxon>
        <taxon>Araneoidea</taxon>
        <taxon>Araneidae</taxon>
        <taxon>Caerostris</taxon>
    </lineage>
</organism>
<dbReference type="Proteomes" id="UP001054945">
    <property type="component" value="Unassembled WGS sequence"/>
</dbReference>